<organism evidence="3 4">
    <name type="scientific">Bremia lactucae</name>
    <name type="common">Lettuce downy mildew</name>
    <dbReference type="NCBI Taxonomy" id="4779"/>
    <lineage>
        <taxon>Eukaryota</taxon>
        <taxon>Sar</taxon>
        <taxon>Stramenopiles</taxon>
        <taxon>Oomycota</taxon>
        <taxon>Peronosporomycetes</taxon>
        <taxon>Peronosporales</taxon>
        <taxon>Peronosporaceae</taxon>
        <taxon>Bremia</taxon>
    </lineage>
</organism>
<sequence length="125" mass="14697">MLGNALKFIHKDYWWYWQPVVSEFYDELVFNEPTEFFYKKLMAGPDRQSPPLAMQEQLPTYSDVEVLKTLARAETFVKKELQDIKNLLLNADLEIYDLKERIAKHTKIKKEADKLGNSIGSSWPL</sequence>
<dbReference type="OrthoDB" id="16041at2759"/>
<evidence type="ECO:0000313" key="4">
    <source>
        <dbReference type="Proteomes" id="UP000294530"/>
    </source>
</evidence>
<comment type="caution">
    <text evidence="3">The sequence shown here is derived from an EMBL/GenBank/DDBJ whole genome shotgun (WGS) entry which is preliminary data.</text>
</comment>
<protein>
    <submittedName>
        <fullName evidence="3">Uncharacterized protein</fullName>
    </submittedName>
</protein>
<dbReference type="GeneID" id="94346179"/>
<gene>
    <name evidence="3" type="ORF">CCR75_002411</name>
</gene>
<name>A0A976ICT5_BRELC</name>
<dbReference type="AlphaFoldDB" id="A0A976ICT5"/>
<dbReference type="PANTHER" id="PTHR47573:SF1">
    <property type="entry name" value="PROTEIN AF-9 HOMOLOG"/>
    <property type="match status" value="1"/>
</dbReference>
<dbReference type="Proteomes" id="UP000294530">
    <property type="component" value="Unassembled WGS sequence"/>
</dbReference>
<evidence type="ECO:0000256" key="2">
    <source>
        <dbReference type="ARBA" id="ARBA00023163"/>
    </source>
</evidence>
<evidence type="ECO:0000256" key="1">
    <source>
        <dbReference type="ARBA" id="ARBA00023015"/>
    </source>
</evidence>
<dbReference type="RefSeq" id="XP_067816324.1">
    <property type="nucleotide sequence ID" value="XM_067960508.1"/>
</dbReference>
<dbReference type="KEGG" id="blac:94346179"/>
<reference evidence="3 4" key="1">
    <citation type="journal article" date="2021" name="Genome Biol.">
        <title>AFLAP: assembly-free linkage analysis pipeline using k-mers from genome sequencing data.</title>
        <authorList>
            <person name="Fletcher K."/>
            <person name="Zhang L."/>
            <person name="Gil J."/>
            <person name="Han R."/>
            <person name="Cavanaugh K."/>
            <person name="Michelmore R."/>
        </authorList>
    </citation>
    <scope>NUCLEOTIDE SEQUENCE [LARGE SCALE GENOMIC DNA]</scope>
    <source>
        <strain evidence="3 4">SF5</strain>
    </source>
</reference>
<keyword evidence="2" id="KW-0804">Transcription</keyword>
<accession>A0A976ICT5</accession>
<keyword evidence="1" id="KW-0805">Transcription regulation</keyword>
<dbReference type="GO" id="GO:0006355">
    <property type="term" value="P:regulation of DNA-templated transcription"/>
    <property type="evidence" value="ECO:0007669"/>
    <property type="project" value="InterPro"/>
</dbReference>
<dbReference type="InterPro" id="IPR005033">
    <property type="entry name" value="YEATS"/>
</dbReference>
<dbReference type="InterPro" id="IPR038704">
    <property type="entry name" value="YEAST_sf"/>
</dbReference>
<dbReference type="GO" id="GO:0005634">
    <property type="term" value="C:nucleus"/>
    <property type="evidence" value="ECO:0007669"/>
    <property type="project" value="UniProtKB-ARBA"/>
</dbReference>
<dbReference type="EMBL" id="SHOA02000014">
    <property type="protein sequence ID" value="TDH66825.1"/>
    <property type="molecule type" value="Genomic_DNA"/>
</dbReference>
<dbReference type="PANTHER" id="PTHR47573">
    <property type="entry name" value="PROTEIN AF-9 HOMOLOG"/>
    <property type="match status" value="1"/>
</dbReference>
<keyword evidence="4" id="KW-1185">Reference proteome</keyword>
<proteinExistence type="predicted"/>
<dbReference type="Gene3D" id="2.60.40.1970">
    <property type="entry name" value="YEATS domain"/>
    <property type="match status" value="1"/>
</dbReference>
<evidence type="ECO:0000313" key="3">
    <source>
        <dbReference type="EMBL" id="TDH66825.1"/>
    </source>
</evidence>